<evidence type="ECO:0000256" key="10">
    <source>
        <dbReference type="SAM" id="MobiDB-lite"/>
    </source>
</evidence>
<keyword evidence="11" id="KW-0812">Transmembrane</keyword>
<protein>
    <recommendedName>
        <fullName evidence="3">RBR-type E3 ubiquitin transferase</fullName>
        <ecNumber evidence="3">2.3.2.31</ecNumber>
    </recommendedName>
</protein>
<feature type="transmembrane region" description="Helical" evidence="11">
    <location>
        <begin position="233"/>
        <end position="265"/>
    </location>
</feature>
<proteinExistence type="predicted"/>
<evidence type="ECO:0000313" key="14">
    <source>
        <dbReference type="WBParaSite" id="SMTH1_39790.1"/>
    </source>
</evidence>
<evidence type="ECO:0000313" key="13">
    <source>
        <dbReference type="Proteomes" id="UP000050791"/>
    </source>
</evidence>
<keyword evidence="8" id="KW-0833">Ubl conjugation pathway</keyword>
<evidence type="ECO:0000256" key="7">
    <source>
        <dbReference type="ARBA" id="ARBA00022771"/>
    </source>
</evidence>
<dbReference type="GO" id="GO:0061630">
    <property type="term" value="F:ubiquitin protein ligase activity"/>
    <property type="evidence" value="ECO:0007669"/>
    <property type="project" value="UniProtKB-EC"/>
</dbReference>
<keyword evidence="9" id="KW-0862">Zinc</keyword>
<dbReference type="GO" id="GO:0016567">
    <property type="term" value="P:protein ubiquitination"/>
    <property type="evidence" value="ECO:0007669"/>
    <property type="project" value="InterPro"/>
</dbReference>
<keyword evidence="7" id="KW-0863">Zinc-finger</keyword>
<keyword evidence="11" id="KW-1133">Transmembrane helix</keyword>
<dbReference type="Gene3D" id="1.20.120.1750">
    <property type="match status" value="1"/>
</dbReference>
<evidence type="ECO:0000256" key="11">
    <source>
        <dbReference type="SAM" id="Phobius"/>
    </source>
</evidence>
<dbReference type="Proteomes" id="UP000050791">
    <property type="component" value="Unassembled WGS sequence"/>
</dbReference>
<feature type="region of interest" description="Disordered" evidence="10">
    <location>
        <begin position="128"/>
        <end position="166"/>
    </location>
</feature>
<dbReference type="PROSITE" id="PS51873">
    <property type="entry name" value="TRIAD"/>
    <property type="match status" value="1"/>
</dbReference>
<evidence type="ECO:0000256" key="2">
    <source>
        <dbReference type="ARBA" id="ARBA00004906"/>
    </source>
</evidence>
<name>A0AA85B8R3_9TREM</name>
<keyword evidence="4" id="KW-0808">Transferase</keyword>
<dbReference type="EC" id="2.3.2.31" evidence="3"/>
<dbReference type="PANTHER" id="PTHR11685">
    <property type="entry name" value="RBR FAMILY RING FINGER AND IBR DOMAIN-CONTAINING"/>
    <property type="match status" value="1"/>
</dbReference>
<comment type="pathway">
    <text evidence="2">Protein modification; protein ubiquitination.</text>
</comment>
<dbReference type="AlphaFoldDB" id="A0AA85B8R3"/>
<dbReference type="SMART" id="SM00647">
    <property type="entry name" value="IBR"/>
    <property type="match status" value="1"/>
</dbReference>
<dbReference type="CDD" id="cd20355">
    <property type="entry name" value="Rcat_RBR_RNF19"/>
    <property type="match status" value="1"/>
</dbReference>
<comment type="catalytic activity">
    <reaction evidence="1">
        <text>[E2 ubiquitin-conjugating enzyme]-S-ubiquitinyl-L-cysteine + [acceptor protein]-L-lysine = [E2 ubiquitin-conjugating enzyme]-L-cysteine + [acceptor protein]-N(6)-ubiquitinyl-L-lysine.</text>
        <dbReference type="EC" id="2.3.2.31"/>
    </reaction>
</comment>
<evidence type="ECO:0000256" key="5">
    <source>
        <dbReference type="ARBA" id="ARBA00022723"/>
    </source>
</evidence>
<sequence>MCEGRSFCFKCRRPWSTDTTNESSSDQDNVIHICPAEQDIRSNALDGLRSFFGIRRFSRQISGQNLIRNGPQPKVSDNILPIHLNTSTSMKGKRSHVLRSYPSSNNYSNDTRLSMEELFTNVDLESANTTAPVSKEKHPISEYDVVNSSESSPKIKRRPSVDSNDQNSLVKPCPNCKTLIQKLNDGRCNSMVCSICNYEFCWLCLRETTATHYLNFSGCTVLGRSRWSKLRRVVTVCSIMLGTPILLPLTIVIALPALSINFTVLMTKHVNWMLLSKSKHLRRFVLFWVVIAGLIVFPVLTAVTFGLLIPVVLGYVYLYLPISLFRSLIRDESDILSKPTELEKLQSVSPNLESEFKAKNEDIRSNDGSFSESKIVVVDETVPMERDQTL</sequence>
<dbReference type="InterPro" id="IPR002867">
    <property type="entry name" value="IBR_dom"/>
</dbReference>
<dbReference type="SUPFAM" id="SSF57850">
    <property type="entry name" value="RING/U-box"/>
    <property type="match status" value="1"/>
</dbReference>
<evidence type="ECO:0000256" key="4">
    <source>
        <dbReference type="ARBA" id="ARBA00022679"/>
    </source>
</evidence>
<accession>A0AA85B8R3</accession>
<dbReference type="InterPro" id="IPR054694">
    <property type="entry name" value="Parkin-like_IBR"/>
</dbReference>
<evidence type="ECO:0000256" key="6">
    <source>
        <dbReference type="ARBA" id="ARBA00022737"/>
    </source>
</evidence>
<keyword evidence="5" id="KW-0479">Metal-binding</keyword>
<dbReference type="WBParaSite" id="SMTH1_39790.1">
    <property type="protein sequence ID" value="SMTH1_39790.1"/>
    <property type="gene ID" value="SMTH1_39790"/>
</dbReference>
<evidence type="ECO:0000256" key="9">
    <source>
        <dbReference type="ARBA" id="ARBA00022833"/>
    </source>
</evidence>
<reference evidence="14" key="1">
    <citation type="submission" date="2023-11" db="UniProtKB">
        <authorList>
            <consortium name="WormBaseParasite"/>
        </authorList>
    </citation>
    <scope>IDENTIFICATION</scope>
</reference>
<dbReference type="Pfam" id="PF22605">
    <property type="entry name" value="IBR_2"/>
    <property type="match status" value="1"/>
</dbReference>
<feature type="transmembrane region" description="Helical" evidence="11">
    <location>
        <begin position="285"/>
        <end position="318"/>
    </location>
</feature>
<dbReference type="GO" id="GO:0008270">
    <property type="term" value="F:zinc ion binding"/>
    <property type="evidence" value="ECO:0007669"/>
    <property type="project" value="UniProtKB-KW"/>
</dbReference>
<organism evidence="13 14">
    <name type="scientific">Schistosoma mattheei</name>
    <dbReference type="NCBI Taxonomy" id="31246"/>
    <lineage>
        <taxon>Eukaryota</taxon>
        <taxon>Metazoa</taxon>
        <taxon>Spiralia</taxon>
        <taxon>Lophotrochozoa</taxon>
        <taxon>Platyhelminthes</taxon>
        <taxon>Trematoda</taxon>
        <taxon>Digenea</taxon>
        <taxon>Strigeidida</taxon>
        <taxon>Schistosomatoidea</taxon>
        <taxon>Schistosomatidae</taxon>
        <taxon>Schistosoma</taxon>
    </lineage>
</organism>
<dbReference type="InterPro" id="IPR044066">
    <property type="entry name" value="TRIAD_supradom"/>
</dbReference>
<evidence type="ECO:0000256" key="1">
    <source>
        <dbReference type="ARBA" id="ARBA00001798"/>
    </source>
</evidence>
<evidence type="ECO:0000259" key="12">
    <source>
        <dbReference type="PROSITE" id="PS51873"/>
    </source>
</evidence>
<evidence type="ECO:0000256" key="3">
    <source>
        <dbReference type="ARBA" id="ARBA00012251"/>
    </source>
</evidence>
<keyword evidence="11" id="KW-0472">Membrane</keyword>
<feature type="domain" description="RING-type" evidence="12">
    <location>
        <begin position="1"/>
        <end position="223"/>
    </location>
</feature>
<keyword evidence="6" id="KW-0677">Repeat</keyword>
<dbReference type="InterPro" id="IPR031127">
    <property type="entry name" value="E3_UB_ligase_RBR"/>
</dbReference>
<evidence type="ECO:0000256" key="8">
    <source>
        <dbReference type="ARBA" id="ARBA00022786"/>
    </source>
</evidence>